<evidence type="ECO:0000313" key="2">
    <source>
        <dbReference type="Proteomes" id="UP000054538"/>
    </source>
</evidence>
<proteinExistence type="predicted"/>
<name>A0A0D0DHG2_9AGAM</name>
<evidence type="ECO:0000313" key="1">
    <source>
        <dbReference type="EMBL" id="KIK77440.1"/>
    </source>
</evidence>
<dbReference type="Proteomes" id="UP000054538">
    <property type="component" value="Unassembled WGS sequence"/>
</dbReference>
<gene>
    <name evidence="1" type="ORF">PAXRUDRAFT_17496</name>
</gene>
<sequence>MDTLSDDNVMQLDTEEPEATLVRGHKHCSRSVHASIDTGSSQNSAPLSKQFRMRDGTAGTPHVGGSAGGKYINADLPPGCQEGNLWHGTFIPTLAHCCGGSVDPFTIKVADLRDAMQSIWDEVYGDNIEHDIETTGAVFHVAKQRLNEWCGRFAATAIMVLANFFIQNTDFHYVNIRMEFAAAMLEKNCFLFSENSSVDHKVWLGMWRGSLVVQTFASHFNFVSGHIKIPELDSENISPWAALTLAVTAKHAVVIKAETGMTWEVIIPDSKAYGFNVQIWGKILKKFLVPIIVLTDENFMKVIREMQQYVKPTAKGKEKVLGSALSSEMAGDNDFEDLFEFH</sequence>
<dbReference type="STRING" id="930991.A0A0D0DHG2"/>
<accession>A0A0D0DHG2</accession>
<reference evidence="1 2" key="1">
    <citation type="submission" date="2014-04" db="EMBL/GenBank/DDBJ databases">
        <authorList>
            <consortium name="DOE Joint Genome Institute"/>
            <person name="Kuo A."/>
            <person name="Kohler A."/>
            <person name="Jargeat P."/>
            <person name="Nagy L.G."/>
            <person name="Floudas D."/>
            <person name="Copeland A."/>
            <person name="Barry K.W."/>
            <person name="Cichocki N."/>
            <person name="Veneault-Fourrey C."/>
            <person name="LaButti K."/>
            <person name="Lindquist E.A."/>
            <person name="Lipzen A."/>
            <person name="Lundell T."/>
            <person name="Morin E."/>
            <person name="Murat C."/>
            <person name="Sun H."/>
            <person name="Tunlid A."/>
            <person name="Henrissat B."/>
            <person name="Grigoriev I.V."/>
            <person name="Hibbett D.S."/>
            <person name="Martin F."/>
            <person name="Nordberg H.P."/>
            <person name="Cantor M.N."/>
            <person name="Hua S.X."/>
        </authorList>
    </citation>
    <scope>NUCLEOTIDE SEQUENCE [LARGE SCALE GENOMIC DNA]</scope>
    <source>
        <strain evidence="1 2">Ve08.2h10</strain>
    </source>
</reference>
<protein>
    <submittedName>
        <fullName evidence="1">Uncharacterized protein</fullName>
    </submittedName>
</protein>
<reference evidence="2" key="2">
    <citation type="submission" date="2015-01" db="EMBL/GenBank/DDBJ databases">
        <title>Evolutionary Origins and Diversification of the Mycorrhizal Mutualists.</title>
        <authorList>
            <consortium name="DOE Joint Genome Institute"/>
            <consortium name="Mycorrhizal Genomics Consortium"/>
            <person name="Kohler A."/>
            <person name="Kuo A."/>
            <person name="Nagy L.G."/>
            <person name="Floudas D."/>
            <person name="Copeland A."/>
            <person name="Barry K.W."/>
            <person name="Cichocki N."/>
            <person name="Veneault-Fourrey C."/>
            <person name="LaButti K."/>
            <person name="Lindquist E.A."/>
            <person name="Lipzen A."/>
            <person name="Lundell T."/>
            <person name="Morin E."/>
            <person name="Murat C."/>
            <person name="Riley R."/>
            <person name="Ohm R."/>
            <person name="Sun H."/>
            <person name="Tunlid A."/>
            <person name="Henrissat B."/>
            <person name="Grigoriev I.V."/>
            <person name="Hibbett D.S."/>
            <person name="Martin F."/>
        </authorList>
    </citation>
    <scope>NUCLEOTIDE SEQUENCE [LARGE SCALE GENOMIC DNA]</scope>
    <source>
        <strain evidence="2">Ve08.2h10</strain>
    </source>
</reference>
<dbReference type="AlphaFoldDB" id="A0A0D0DHG2"/>
<dbReference type="OrthoDB" id="3181351at2759"/>
<dbReference type="EMBL" id="KN826986">
    <property type="protein sequence ID" value="KIK77440.1"/>
    <property type="molecule type" value="Genomic_DNA"/>
</dbReference>
<keyword evidence="2" id="KW-1185">Reference proteome</keyword>
<dbReference type="InParanoid" id="A0A0D0DHG2"/>
<organism evidence="1 2">
    <name type="scientific">Paxillus rubicundulus Ve08.2h10</name>
    <dbReference type="NCBI Taxonomy" id="930991"/>
    <lineage>
        <taxon>Eukaryota</taxon>
        <taxon>Fungi</taxon>
        <taxon>Dikarya</taxon>
        <taxon>Basidiomycota</taxon>
        <taxon>Agaricomycotina</taxon>
        <taxon>Agaricomycetes</taxon>
        <taxon>Agaricomycetidae</taxon>
        <taxon>Boletales</taxon>
        <taxon>Paxilineae</taxon>
        <taxon>Paxillaceae</taxon>
        <taxon>Paxillus</taxon>
    </lineage>
</organism>
<dbReference type="HOGENOM" id="CLU_032278_2_0_1"/>